<accession>A0A2G1W7Z1</accession>
<dbReference type="AlphaFoldDB" id="A0A2G1W7Z1"/>
<sequence length="116" mass="12989">MMTRETNQIAELAALIDAIPRGFREPILLAAIVTVPHRIGNEDFVVSLRSRFVDCLNSYAGVSISPEFRCSVEYIEIREVVAMFATSNSLDWTESLVRQLVHAVATRALPAEKVKR</sequence>
<comment type="caution">
    <text evidence="1">The sequence shown here is derived from an EMBL/GenBank/DDBJ whole genome shotgun (WGS) entry which is preliminary data.</text>
</comment>
<dbReference type="GeneID" id="90608865"/>
<evidence type="ECO:0000313" key="2">
    <source>
        <dbReference type="Proteomes" id="UP000225740"/>
    </source>
</evidence>
<evidence type="ECO:0000313" key="1">
    <source>
        <dbReference type="EMBL" id="PHQ35143.1"/>
    </source>
</evidence>
<reference evidence="1 2" key="1">
    <citation type="submission" date="2017-06" db="EMBL/GenBank/DDBJ databases">
        <title>Description of Rhodopirellula bahusiensis sp. nov.</title>
        <authorList>
            <person name="Kizina J."/>
            <person name="Harder J."/>
        </authorList>
    </citation>
    <scope>NUCLEOTIDE SEQUENCE [LARGE SCALE GENOMIC DNA]</scope>
    <source>
        <strain evidence="1 2">SWK21</strain>
    </source>
</reference>
<dbReference type="RefSeq" id="WP_099260901.1">
    <property type="nucleotide sequence ID" value="NZ_NIZW01000008.1"/>
</dbReference>
<dbReference type="EMBL" id="NIZW01000008">
    <property type="protein sequence ID" value="PHQ35143.1"/>
    <property type="molecule type" value="Genomic_DNA"/>
</dbReference>
<keyword evidence="2" id="KW-1185">Reference proteome</keyword>
<proteinExistence type="predicted"/>
<protein>
    <submittedName>
        <fullName evidence="1">Uncharacterized protein</fullName>
    </submittedName>
</protein>
<organism evidence="1 2">
    <name type="scientific">Rhodopirellula bahusiensis</name>
    <dbReference type="NCBI Taxonomy" id="2014065"/>
    <lineage>
        <taxon>Bacteria</taxon>
        <taxon>Pseudomonadati</taxon>
        <taxon>Planctomycetota</taxon>
        <taxon>Planctomycetia</taxon>
        <taxon>Pirellulales</taxon>
        <taxon>Pirellulaceae</taxon>
        <taxon>Rhodopirellula</taxon>
    </lineage>
</organism>
<dbReference type="Proteomes" id="UP000225740">
    <property type="component" value="Unassembled WGS sequence"/>
</dbReference>
<name>A0A2G1W7Z1_9BACT</name>
<gene>
    <name evidence="1" type="ORF">CEE69_12045</name>
</gene>